<feature type="transmembrane region" description="Helical" evidence="4">
    <location>
        <begin position="99"/>
        <end position="121"/>
    </location>
</feature>
<proteinExistence type="predicted"/>
<keyword evidence="4" id="KW-0472">Membrane</keyword>
<dbReference type="InterPro" id="IPR036259">
    <property type="entry name" value="MFS_trans_sf"/>
</dbReference>
<dbReference type="PANTHER" id="PTHR44688">
    <property type="entry name" value="DNA-BINDING TRANSCRIPTIONAL ACTIVATOR DEVR_DOSR"/>
    <property type="match status" value="1"/>
</dbReference>
<dbReference type="SUPFAM" id="SSF103473">
    <property type="entry name" value="MFS general substrate transporter"/>
    <property type="match status" value="1"/>
</dbReference>
<dbReference type="PANTHER" id="PTHR44688:SF16">
    <property type="entry name" value="DNA-BINDING TRANSCRIPTIONAL ACTIVATOR DEVR_DOSR"/>
    <property type="match status" value="1"/>
</dbReference>
<dbReference type="OrthoDB" id="9816469at2"/>
<feature type="transmembrane region" description="Helical" evidence="4">
    <location>
        <begin position="133"/>
        <end position="152"/>
    </location>
</feature>
<name>A0A3R5Y7P6_9BACT</name>
<feature type="transmembrane region" description="Helical" evidence="4">
    <location>
        <begin position="286"/>
        <end position="305"/>
    </location>
</feature>
<reference evidence="6 7" key="1">
    <citation type="submission" date="2019-01" db="EMBL/GenBank/DDBJ databases">
        <title>Geovibrio thiophilus DSM 11263, complete genome.</title>
        <authorList>
            <person name="Spring S."/>
            <person name="Bunk B."/>
            <person name="Sproer C."/>
        </authorList>
    </citation>
    <scope>NUCLEOTIDE SEQUENCE [LARGE SCALE GENOMIC DNA]</scope>
    <source>
        <strain evidence="6 7">DSM 11263</strain>
    </source>
</reference>
<keyword evidence="4" id="KW-1133">Transmembrane helix</keyword>
<dbReference type="SMART" id="SM00421">
    <property type="entry name" value="HTH_LUXR"/>
    <property type="match status" value="1"/>
</dbReference>
<sequence>MNILKTADSRIISNTGFALMFSYTLSFLFEGQVFYSLTEHFGAETGHYVLTAILAQFAGLFSCGYFVRTPAQAKYAIITGMLVCLFVTVPFFFSPSVFWLTGLLAASYASGCAIASWGYFLRIFTPKNQRLKSCADLLIYSNILMIIINVTAVRISPFAGLALALLCLSAGMAAVLTLNVNNEKPEAERRKIKHDKDTKKPMMMLYLFIFVITINSGLMYQVVNPAFAHLSELASLYWAVPYIAALAVMRNFSSKMKRSAVLYVGMATLGASFICFMLLGRNAADYLIVNTLMLGAFGIFDLFWWSIIGEILDYTDNPAKTFGIGLSANVLGILLGGTIGMAVTSAHLSDAEIVVIALSVVCVTLAMLPPLNRTLVALLKKHAYLSDEESMTDYEHKSAAEQNRTIEPLTSRELEVLQLLLAGKSNKIIADDLFISESTVKTHTRNIFSKYSVNSRSELFSILLKNKINN</sequence>
<dbReference type="InterPro" id="IPR016032">
    <property type="entry name" value="Sig_transdc_resp-reg_C-effctor"/>
</dbReference>
<dbReference type="SUPFAM" id="SSF46894">
    <property type="entry name" value="C-terminal effector domain of the bipartite response regulators"/>
    <property type="match status" value="1"/>
</dbReference>
<feature type="transmembrane region" description="Helical" evidence="4">
    <location>
        <begin position="158"/>
        <end position="180"/>
    </location>
</feature>
<accession>A0A3R5Y7P6</accession>
<protein>
    <submittedName>
        <fullName evidence="6">Response regulator transcription factor</fullName>
    </submittedName>
</protein>
<feature type="transmembrane region" description="Helical" evidence="4">
    <location>
        <begin position="47"/>
        <end position="68"/>
    </location>
</feature>
<dbReference type="GO" id="GO:0003677">
    <property type="term" value="F:DNA binding"/>
    <property type="evidence" value="ECO:0007669"/>
    <property type="project" value="UniProtKB-KW"/>
</dbReference>
<dbReference type="GO" id="GO:0006355">
    <property type="term" value="P:regulation of DNA-templated transcription"/>
    <property type="evidence" value="ECO:0007669"/>
    <property type="project" value="InterPro"/>
</dbReference>
<dbReference type="Gene3D" id="1.10.10.10">
    <property type="entry name" value="Winged helix-like DNA-binding domain superfamily/Winged helix DNA-binding domain"/>
    <property type="match status" value="1"/>
</dbReference>
<evidence type="ECO:0000313" key="6">
    <source>
        <dbReference type="EMBL" id="QAR33715.1"/>
    </source>
</evidence>
<dbReference type="PRINTS" id="PR00038">
    <property type="entry name" value="HTHLUXR"/>
</dbReference>
<gene>
    <name evidence="6" type="ORF">EP073_09965</name>
</gene>
<organism evidence="6 7">
    <name type="scientific">Geovibrio thiophilus</name>
    <dbReference type="NCBI Taxonomy" id="139438"/>
    <lineage>
        <taxon>Bacteria</taxon>
        <taxon>Pseudomonadati</taxon>
        <taxon>Deferribacterota</taxon>
        <taxon>Deferribacteres</taxon>
        <taxon>Deferribacterales</taxon>
        <taxon>Geovibrionaceae</taxon>
        <taxon>Geovibrio</taxon>
    </lineage>
</organism>
<keyword evidence="4" id="KW-0812">Transmembrane</keyword>
<dbReference type="Pfam" id="PF00196">
    <property type="entry name" value="GerE"/>
    <property type="match status" value="1"/>
</dbReference>
<keyword evidence="7" id="KW-1185">Reference proteome</keyword>
<dbReference type="PROSITE" id="PS00622">
    <property type="entry name" value="HTH_LUXR_1"/>
    <property type="match status" value="1"/>
</dbReference>
<feature type="transmembrane region" description="Helical" evidence="4">
    <location>
        <begin position="75"/>
        <end position="93"/>
    </location>
</feature>
<dbReference type="AlphaFoldDB" id="A0A3R5Y7P6"/>
<feature type="transmembrane region" description="Helical" evidence="4">
    <location>
        <begin position="326"/>
        <end position="347"/>
    </location>
</feature>
<feature type="transmembrane region" description="Helical" evidence="4">
    <location>
        <begin position="226"/>
        <end position="248"/>
    </location>
</feature>
<feature type="transmembrane region" description="Helical" evidence="4">
    <location>
        <begin position="12"/>
        <end position="35"/>
    </location>
</feature>
<evidence type="ECO:0000256" key="2">
    <source>
        <dbReference type="ARBA" id="ARBA00023125"/>
    </source>
</evidence>
<dbReference type="InterPro" id="IPR000792">
    <property type="entry name" value="Tscrpt_reg_LuxR_C"/>
</dbReference>
<keyword evidence="1" id="KW-0805">Transcription regulation</keyword>
<dbReference type="KEGG" id="gtl:EP073_09965"/>
<evidence type="ECO:0000313" key="7">
    <source>
        <dbReference type="Proteomes" id="UP000287502"/>
    </source>
</evidence>
<evidence type="ECO:0000259" key="5">
    <source>
        <dbReference type="PROSITE" id="PS50043"/>
    </source>
</evidence>
<keyword evidence="2" id="KW-0238">DNA-binding</keyword>
<evidence type="ECO:0000256" key="4">
    <source>
        <dbReference type="SAM" id="Phobius"/>
    </source>
</evidence>
<dbReference type="Gene3D" id="1.20.1250.20">
    <property type="entry name" value="MFS general substrate transporter like domains"/>
    <property type="match status" value="1"/>
</dbReference>
<evidence type="ECO:0000256" key="1">
    <source>
        <dbReference type="ARBA" id="ARBA00023015"/>
    </source>
</evidence>
<dbReference type="CDD" id="cd06170">
    <property type="entry name" value="LuxR_C_like"/>
    <property type="match status" value="1"/>
</dbReference>
<evidence type="ECO:0000256" key="3">
    <source>
        <dbReference type="ARBA" id="ARBA00023163"/>
    </source>
</evidence>
<feature type="transmembrane region" description="Helical" evidence="4">
    <location>
        <begin position="260"/>
        <end position="280"/>
    </location>
</feature>
<keyword evidence="3" id="KW-0804">Transcription</keyword>
<feature type="domain" description="HTH luxR-type" evidence="5">
    <location>
        <begin position="402"/>
        <end position="467"/>
    </location>
</feature>
<feature type="transmembrane region" description="Helical" evidence="4">
    <location>
        <begin position="353"/>
        <end position="371"/>
    </location>
</feature>
<dbReference type="EMBL" id="CP035108">
    <property type="protein sequence ID" value="QAR33715.1"/>
    <property type="molecule type" value="Genomic_DNA"/>
</dbReference>
<dbReference type="InterPro" id="IPR036388">
    <property type="entry name" value="WH-like_DNA-bd_sf"/>
</dbReference>
<feature type="transmembrane region" description="Helical" evidence="4">
    <location>
        <begin position="201"/>
        <end position="220"/>
    </location>
</feature>
<dbReference type="RefSeq" id="WP_128467001.1">
    <property type="nucleotide sequence ID" value="NZ_CP035108.1"/>
</dbReference>
<dbReference type="PROSITE" id="PS50043">
    <property type="entry name" value="HTH_LUXR_2"/>
    <property type="match status" value="1"/>
</dbReference>
<dbReference type="Proteomes" id="UP000287502">
    <property type="component" value="Chromosome"/>
</dbReference>